<accession>A0ABS3D3F9</accession>
<gene>
    <name evidence="1" type="ORF">J0A65_26020</name>
</gene>
<dbReference type="GO" id="GO:0008721">
    <property type="term" value="F:D-serine ammonia-lyase activity"/>
    <property type="evidence" value="ECO:0007669"/>
    <property type="project" value="UniProtKB-EC"/>
</dbReference>
<comment type="caution">
    <text evidence="1">The sequence shown here is derived from an EMBL/GenBank/DDBJ whole genome shotgun (WGS) entry which is preliminary data.</text>
</comment>
<sequence length="106" mass="11263">MILGKSLAQWCAEYPLLDELIALHETSWFNPGVAPVAQALADVGLSAADVADASARLQRFAPYLARVFPQTAGSGGIIESDILALPRMQAWLSGQGGDVGALWLKR</sequence>
<dbReference type="Proteomes" id="UP000663992">
    <property type="component" value="Unassembled WGS sequence"/>
</dbReference>
<evidence type="ECO:0000313" key="2">
    <source>
        <dbReference type="Proteomes" id="UP000663992"/>
    </source>
</evidence>
<evidence type="ECO:0000313" key="1">
    <source>
        <dbReference type="EMBL" id="MBN7823350.1"/>
    </source>
</evidence>
<protein>
    <submittedName>
        <fullName evidence="1">D-serine dehydratase</fullName>
        <ecNumber evidence="1">4.3.1.18</ecNumber>
    </submittedName>
</protein>
<organism evidence="1 2">
    <name type="scientific">Bowmanella yangjiangensis</name>
    <dbReference type="NCBI Taxonomy" id="2811230"/>
    <lineage>
        <taxon>Bacteria</taxon>
        <taxon>Pseudomonadati</taxon>
        <taxon>Pseudomonadota</taxon>
        <taxon>Gammaproteobacteria</taxon>
        <taxon>Alteromonadales</taxon>
        <taxon>Alteromonadaceae</taxon>
        <taxon>Bowmanella</taxon>
    </lineage>
</organism>
<keyword evidence="1" id="KW-0456">Lyase</keyword>
<dbReference type="Gene3D" id="3.40.50.1100">
    <property type="match status" value="1"/>
</dbReference>
<proteinExistence type="predicted"/>
<name>A0ABS3D3F9_9ALTE</name>
<reference evidence="1 2" key="1">
    <citation type="submission" date="2021-03" db="EMBL/GenBank/DDBJ databases">
        <title>novel species isolated from a fishpond in China.</title>
        <authorList>
            <person name="Lu H."/>
            <person name="Cai Z."/>
        </authorList>
    </citation>
    <scope>NUCLEOTIDE SEQUENCE [LARGE SCALE GENOMIC DNA]</scope>
    <source>
        <strain evidence="1 2">Y57</strain>
    </source>
</reference>
<dbReference type="EC" id="4.3.1.18" evidence="1"/>
<dbReference type="EMBL" id="JAFKCS010000635">
    <property type="protein sequence ID" value="MBN7823350.1"/>
    <property type="molecule type" value="Genomic_DNA"/>
</dbReference>
<dbReference type="InterPro" id="IPR036052">
    <property type="entry name" value="TrpB-like_PALP_sf"/>
</dbReference>
<keyword evidence="2" id="KW-1185">Reference proteome</keyword>
<feature type="non-terminal residue" evidence="1">
    <location>
        <position position="106"/>
    </location>
</feature>